<dbReference type="CDD" id="cd00796">
    <property type="entry name" value="INT_Rci_Hp1_C"/>
    <property type="match status" value="1"/>
</dbReference>
<dbReference type="GO" id="GO:0006310">
    <property type="term" value="P:DNA recombination"/>
    <property type="evidence" value="ECO:0007669"/>
    <property type="project" value="UniProtKB-KW"/>
</dbReference>
<dbReference type="Gene3D" id="1.10.150.130">
    <property type="match status" value="1"/>
</dbReference>
<keyword evidence="4" id="KW-0233">DNA recombination</keyword>
<comment type="caution">
    <text evidence="6">The sequence shown here is derived from an EMBL/GenBank/DDBJ whole genome shotgun (WGS) entry which is preliminary data.</text>
</comment>
<organism evidence="6 7">
    <name type="scientific">Mailhella massiliensis</name>
    <dbReference type="NCBI Taxonomy" id="1903261"/>
    <lineage>
        <taxon>Bacteria</taxon>
        <taxon>Pseudomonadati</taxon>
        <taxon>Thermodesulfobacteriota</taxon>
        <taxon>Desulfovibrionia</taxon>
        <taxon>Desulfovibrionales</taxon>
        <taxon>Desulfovibrionaceae</taxon>
        <taxon>Mailhella</taxon>
    </lineage>
</organism>
<dbReference type="InterPro" id="IPR013762">
    <property type="entry name" value="Integrase-like_cat_sf"/>
</dbReference>
<dbReference type="InterPro" id="IPR010998">
    <property type="entry name" value="Integrase_recombinase_N"/>
</dbReference>
<name>A0A921DSE4_9BACT</name>
<evidence type="ECO:0000259" key="5">
    <source>
        <dbReference type="PROSITE" id="PS51898"/>
    </source>
</evidence>
<accession>A0A921DSE4</accession>
<evidence type="ECO:0000256" key="4">
    <source>
        <dbReference type="ARBA" id="ARBA00023172"/>
    </source>
</evidence>
<dbReference type="InterPro" id="IPR002104">
    <property type="entry name" value="Integrase_catalytic"/>
</dbReference>
<dbReference type="RefSeq" id="WP_304121446.1">
    <property type="nucleotide sequence ID" value="NZ_DYZA01000078.1"/>
</dbReference>
<dbReference type="EMBL" id="DYZA01000078">
    <property type="protein sequence ID" value="HJD96857.1"/>
    <property type="molecule type" value="Genomic_DNA"/>
</dbReference>
<feature type="domain" description="Tyr recombinase" evidence="5">
    <location>
        <begin position="121"/>
        <end position="290"/>
    </location>
</feature>
<dbReference type="AlphaFoldDB" id="A0A921DSE4"/>
<sequence length="290" mass="33150">MAEKMQHSFNGAVADDALLFEDFVRSRYLPFVRENKRSWKTDERYLASHVLPYLGALALKDIDENALGHWLATLEITGLSPSSCYRIFWLVKYILNCAVRWHVLPSDKAFKNAVCVRKKLRRPETLSPGEALALIRLLESYADRPSARAIHLLLLTGASKSEILRTRWEDVDLSRGLLVAGNTFTGRKRLIPLNNEAIKLIRRLPRRDGVPWLFSSPSGKPLVSLFYTWNMLRKKLGRPELRLADLRHSFAGFLVNMGMRQTDVVAIMGHYLPRSLELVRNNPTVNKETA</sequence>
<keyword evidence="2" id="KW-0229">DNA integration</keyword>
<dbReference type="Gene3D" id="1.10.443.10">
    <property type="entry name" value="Intergrase catalytic core"/>
    <property type="match status" value="1"/>
</dbReference>
<proteinExistence type="inferred from homology"/>
<dbReference type="PANTHER" id="PTHR30629:SF2">
    <property type="entry name" value="PROPHAGE INTEGRASE INTS-RELATED"/>
    <property type="match status" value="1"/>
</dbReference>
<evidence type="ECO:0000313" key="6">
    <source>
        <dbReference type="EMBL" id="HJD96857.1"/>
    </source>
</evidence>
<protein>
    <submittedName>
        <fullName evidence="6">Site-specific integrase</fullName>
    </submittedName>
</protein>
<dbReference type="PANTHER" id="PTHR30629">
    <property type="entry name" value="PROPHAGE INTEGRASE"/>
    <property type="match status" value="1"/>
</dbReference>
<dbReference type="SUPFAM" id="SSF56349">
    <property type="entry name" value="DNA breaking-rejoining enzymes"/>
    <property type="match status" value="1"/>
</dbReference>
<evidence type="ECO:0000256" key="3">
    <source>
        <dbReference type="ARBA" id="ARBA00023125"/>
    </source>
</evidence>
<dbReference type="GO" id="GO:0003677">
    <property type="term" value="F:DNA binding"/>
    <property type="evidence" value="ECO:0007669"/>
    <property type="project" value="UniProtKB-KW"/>
</dbReference>
<evidence type="ECO:0000256" key="2">
    <source>
        <dbReference type="ARBA" id="ARBA00022908"/>
    </source>
</evidence>
<keyword evidence="3" id="KW-0238">DNA-binding</keyword>
<evidence type="ECO:0000256" key="1">
    <source>
        <dbReference type="ARBA" id="ARBA00008857"/>
    </source>
</evidence>
<dbReference type="Proteomes" id="UP000698963">
    <property type="component" value="Unassembled WGS sequence"/>
</dbReference>
<reference evidence="6" key="1">
    <citation type="journal article" date="2021" name="PeerJ">
        <title>Extensive microbial diversity within the chicken gut microbiome revealed by metagenomics and culture.</title>
        <authorList>
            <person name="Gilroy R."/>
            <person name="Ravi A."/>
            <person name="Getino M."/>
            <person name="Pursley I."/>
            <person name="Horton D.L."/>
            <person name="Alikhan N.F."/>
            <person name="Baker D."/>
            <person name="Gharbi K."/>
            <person name="Hall N."/>
            <person name="Watson M."/>
            <person name="Adriaenssens E.M."/>
            <person name="Foster-Nyarko E."/>
            <person name="Jarju S."/>
            <person name="Secka A."/>
            <person name="Antonio M."/>
            <person name="Oren A."/>
            <person name="Chaudhuri R.R."/>
            <person name="La Ragione R."/>
            <person name="Hildebrand F."/>
            <person name="Pallen M.J."/>
        </authorList>
    </citation>
    <scope>NUCLEOTIDE SEQUENCE</scope>
    <source>
        <strain evidence="6">ChiGjej2B2-19336</strain>
    </source>
</reference>
<dbReference type="InterPro" id="IPR050808">
    <property type="entry name" value="Phage_Integrase"/>
</dbReference>
<comment type="similarity">
    <text evidence="1">Belongs to the 'phage' integrase family.</text>
</comment>
<reference evidence="6" key="2">
    <citation type="submission" date="2021-09" db="EMBL/GenBank/DDBJ databases">
        <authorList>
            <person name="Gilroy R."/>
        </authorList>
    </citation>
    <scope>NUCLEOTIDE SEQUENCE</scope>
    <source>
        <strain evidence="6">ChiGjej2B2-19336</strain>
    </source>
</reference>
<dbReference type="InterPro" id="IPR011010">
    <property type="entry name" value="DNA_brk_join_enz"/>
</dbReference>
<dbReference type="PROSITE" id="PS51898">
    <property type="entry name" value="TYR_RECOMBINASE"/>
    <property type="match status" value="1"/>
</dbReference>
<dbReference type="GO" id="GO:0015074">
    <property type="term" value="P:DNA integration"/>
    <property type="evidence" value="ECO:0007669"/>
    <property type="project" value="UniProtKB-KW"/>
</dbReference>
<gene>
    <name evidence="6" type="ORF">K8W16_04335</name>
</gene>
<dbReference type="Pfam" id="PF00589">
    <property type="entry name" value="Phage_integrase"/>
    <property type="match status" value="1"/>
</dbReference>
<evidence type="ECO:0000313" key="7">
    <source>
        <dbReference type="Proteomes" id="UP000698963"/>
    </source>
</evidence>